<dbReference type="PANTHER" id="PTHR43798:SF31">
    <property type="entry name" value="AB HYDROLASE SUPERFAMILY PROTEIN YCLE"/>
    <property type="match status" value="1"/>
</dbReference>
<evidence type="ECO:0000313" key="3">
    <source>
        <dbReference type="EMBL" id="SVA41717.1"/>
    </source>
</evidence>
<dbReference type="InterPro" id="IPR050266">
    <property type="entry name" value="AB_hydrolase_sf"/>
</dbReference>
<reference evidence="3" key="1">
    <citation type="submission" date="2018-05" db="EMBL/GenBank/DDBJ databases">
        <authorList>
            <person name="Lanie J.A."/>
            <person name="Ng W.-L."/>
            <person name="Kazmierczak K.M."/>
            <person name="Andrzejewski T.M."/>
            <person name="Davidsen T.M."/>
            <person name="Wayne K.J."/>
            <person name="Tettelin H."/>
            <person name="Glass J.I."/>
            <person name="Rusch D."/>
            <person name="Podicherti R."/>
            <person name="Tsui H.-C.T."/>
            <person name="Winkler M.E."/>
        </authorList>
    </citation>
    <scope>NUCLEOTIDE SEQUENCE</scope>
</reference>
<dbReference type="PANTHER" id="PTHR43798">
    <property type="entry name" value="MONOACYLGLYCEROL LIPASE"/>
    <property type="match status" value="1"/>
</dbReference>
<feature type="domain" description="AB hydrolase-1" evidence="2">
    <location>
        <begin position="17"/>
        <end position="242"/>
    </location>
</feature>
<dbReference type="EMBL" id="UINC01009296">
    <property type="protein sequence ID" value="SVA41717.1"/>
    <property type="molecule type" value="Genomic_DNA"/>
</dbReference>
<keyword evidence="1" id="KW-0378">Hydrolase</keyword>
<name>A0A381VQ04_9ZZZZ</name>
<dbReference type="Pfam" id="PF12697">
    <property type="entry name" value="Abhydrolase_6"/>
    <property type="match status" value="1"/>
</dbReference>
<dbReference type="GO" id="GO:0016020">
    <property type="term" value="C:membrane"/>
    <property type="evidence" value="ECO:0007669"/>
    <property type="project" value="TreeGrafter"/>
</dbReference>
<dbReference type="InterPro" id="IPR000073">
    <property type="entry name" value="AB_hydrolase_1"/>
</dbReference>
<evidence type="ECO:0000256" key="1">
    <source>
        <dbReference type="ARBA" id="ARBA00022801"/>
    </source>
</evidence>
<evidence type="ECO:0000259" key="2">
    <source>
        <dbReference type="Pfam" id="PF12697"/>
    </source>
</evidence>
<dbReference type="InterPro" id="IPR029058">
    <property type="entry name" value="AB_hydrolase_fold"/>
</dbReference>
<proteinExistence type="predicted"/>
<dbReference type="Gene3D" id="3.40.50.1820">
    <property type="entry name" value="alpha/beta hydrolase"/>
    <property type="match status" value="1"/>
</dbReference>
<dbReference type="GO" id="GO:0016787">
    <property type="term" value="F:hydrolase activity"/>
    <property type="evidence" value="ECO:0007669"/>
    <property type="project" value="UniProtKB-KW"/>
</dbReference>
<accession>A0A381VQ04</accession>
<organism evidence="3">
    <name type="scientific">marine metagenome</name>
    <dbReference type="NCBI Taxonomy" id="408172"/>
    <lineage>
        <taxon>unclassified sequences</taxon>
        <taxon>metagenomes</taxon>
        <taxon>ecological metagenomes</taxon>
    </lineage>
</organism>
<dbReference type="AlphaFoldDB" id="A0A381VQ04"/>
<protein>
    <recommendedName>
        <fullName evidence="2">AB hydrolase-1 domain-containing protein</fullName>
    </recommendedName>
</protein>
<sequence>MVNLFVQKGGSGNKTYVLLHGLGCSSDVWRGLISVIEKNKAGKWIAPDMRGHGRSEWQDSYALGHHATDLIPIIRTEKSIFFVGHSMGALLAMVLATGIFDLSIKGVLGIGPKSDWPAEERKRLIAFANKPIRWFKSREEAIERYLLVSGLKGILNPGDDRLSSAIFQGPEGFRLSADPKTVIVGGPAKGLHAAASYASNIRLACGEYDNVTTIDGLRTWDPDAVVLRGLSHNAHVEDPNAVWSVIQSLENNPSG</sequence>
<dbReference type="SUPFAM" id="SSF53474">
    <property type="entry name" value="alpha/beta-Hydrolases"/>
    <property type="match status" value="1"/>
</dbReference>
<gene>
    <name evidence="3" type="ORF">METZ01_LOCUS94571</name>
</gene>